<evidence type="ECO:0000313" key="10">
    <source>
        <dbReference type="Proteomes" id="UP000694845"/>
    </source>
</evidence>
<evidence type="ECO:0000256" key="1">
    <source>
        <dbReference type="ARBA" id="ARBA00011925"/>
    </source>
</evidence>
<evidence type="ECO:0000313" key="12">
    <source>
        <dbReference type="RefSeq" id="XP_022109031.1"/>
    </source>
</evidence>
<dbReference type="RefSeq" id="XP_022109032.1">
    <property type="nucleotide sequence ID" value="XM_022253340.1"/>
</dbReference>
<dbReference type="InterPro" id="IPR025799">
    <property type="entry name" value="Arg_MeTrfase"/>
</dbReference>
<protein>
    <recommendedName>
        <fullName evidence="5">Protein arginine N-methyltransferase 6</fullName>
        <ecNumber evidence="1">2.1.1.319</ecNumber>
    </recommendedName>
    <alternativeName>
        <fullName evidence="6">Histone-arginine N-methyltransferase PRMT6</fullName>
    </alternativeName>
</protein>
<dbReference type="SUPFAM" id="SSF53335">
    <property type="entry name" value="S-adenosyl-L-methionine-dependent methyltransferases"/>
    <property type="match status" value="1"/>
</dbReference>
<dbReference type="GeneID" id="110989172"/>
<name>A0A8B7ZUD6_ACAPL</name>
<dbReference type="FunFam" id="3.40.50.150:FF:000003">
    <property type="entry name" value="Blast:Protein arginine N-methyltransferase 1"/>
    <property type="match status" value="1"/>
</dbReference>
<dbReference type="Gene3D" id="3.40.50.150">
    <property type="entry name" value="Vaccinia Virus protein VP39"/>
    <property type="match status" value="1"/>
</dbReference>
<dbReference type="OrthoDB" id="7848332at2759"/>
<proteinExistence type="predicted"/>
<evidence type="ECO:0000256" key="5">
    <source>
        <dbReference type="ARBA" id="ARBA00040406"/>
    </source>
</evidence>
<reference evidence="11 12" key="1">
    <citation type="submission" date="2025-04" db="UniProtKB">
        <authorList>
            <consortium name="RefSeq"/>
        </authorList>
    </citation>
    <scope>IDENTIFICATION</scope>
</reference>
<evidence type="ECO:0000256" key="8">
    <source>
        <dbReference type="PROSITE-ProRule" id="PRU01015"/>
    </source>
</evidence>
<dbReference type="CDD" id="cd02440">
    <property type="entry name" value="AdoMet_MTases"/>
    <property type="match status" value="1"/>
</dbReference>
<dbReference type="KEGG" id="aplc:110989172"/>
<keyword evidence="10" id="KW-1185">Reference proteome</keyword>
<evidence type="ECO:0000256" key="2">
    <source>
        <dbReference type="ARBA" id="ARBA00022603"/>
    </source>
</evidence>
<dbReference type="RefSeq" id="XP_022109034.1">
    <property type="nucleotide sequence ID" value="XM_022253342.1"/>
</dbReference>
<comment type="catalytic activity">
    <reaction evidence="7">
        <text>L-arginyl-[protein] + S-adenosyl-L-methionine = N(omega)-methyl-L-arginyl-[protein] + S-adenosyl-L-homocysteine + H(+)</text>
        <dbReference type="Rhea" id="RHEA:48100"/>
        <dbReference type="Rhea" id="RHEA-COMP:10532"/>
        <dbReference type="Rhea" id="RHEA-COMP:11990"/>
        <dbReference type="ChEBI" id="CHEBI:15378"/>
        <dbReference type="ChEBI" id="CHEBI:29965"/>
        <dbReference type="ChEBI" id="CHEBI:57856"/>
        <dbReference type="ChEBI" id="CHEBI:59789"/>
        <dbReference type="ChEBI" id="CHEBI:65280"/>
    </reaction>
    <physiologicalReaction direction="left-to-right" evidence="7">
        <dbReference type="Rhea" id="RHEA:48101"/>
    </physiologicalReaction>
</comment>
<evidence type="ECO:0000313" key="14">
    <source>
        <dbReference type="RefSeq" id="XP_022109034.1"/>
    </source>
</evidence>
<dbReference type="OMA" id="HENMVRD"/>
<evidence type="ECO:0000256" key="7">
    <source>
        <dbReference type="ARBA" id="ARBA00049303"/>
    </source>
</evidence>
<dbReference type="PANTHER" id="PTHR11006">
    <property type="entry name" value="PROTEIN ARGININE N-METHYLTRANSFERASE"/>
    <property type="match status" value="1"/>
</dbReference>
<dbReference type="PROSITE" id="PS51678">
    <property type="entry name" value="SAM_MT_PRMT"/>
    <property type="match status" value="1"/>
</dbReference>
<keyword evidence="3 8" id="KW-0808">Transferase</keyword>
<dbReference type="RefSeq" id="XP_022109031.1">
    <property type="nucleotide sequence ID" value="XM_022253339.1"/>
</dbReference>
<gene>
    <name evidence="11 12 13 14" type="primary">LOC110989172</name>
</gene>
<keyword evidence="2 8" id="KW-0489">Methyltransferase</keyword>
<evidence type="ECO:0000259" key="9">
    <source>
        <dbReference type="Pfam" id="PF22528"/>
    </source>
</evidence>
<dbReference type="RefSeq" id="XP_022109030.1">
    <property type="nucleotide sequence ID" value="XM_022253338.1"/>
</dbReference>
<evidence type="ECO:0000256" key="4">
    <source>
        <dbReference type="ARBA" id="ARBA00022691"/>
    </source>
</evidence>
<dbReference type="InterPro" id="IPR029063">
    <property type="entry name" value="SAM-dependent_MTases_sf"/>
</dbReference>
<dbReference type="Pfam" id="PF22528">
    <property type="entry name" value="PRMT_C"/>
    <property type="match status" value="1"/>
</dbReference>
<dbReference type="InterPro" id="IPR055135">
    <property type="entry name" value="PRMT_dom"/>
</dbReference>
<dbReference type="EC" id="2.1.1.319" evidence="1"/>
<dbReference type="Gene3D" id="2.70.160.11">
    <property type="entry name" value="Hnrnp arginine n-methyltransferase1"/>
    <property type="match status" value="1"/>
</dbReference>
<feature type="domain" description="Protein arginine N-methyltransferase" evidence="9">
    <location>
        <begin position="171"/>
        <end position="341"/>
    </location>
</feature>
<dbReference type="AlphaFoldDB" id="A0A8B7ZUD6"/>
<dbReference type="Proteomes" id="UP000694845">
    <property type="component" value="Unplaced"/>
</dbReference>
<dbReference type="GO" id="GO:0042054">
    <property type="term" value="F:histone methyltransferase activity"/>
    <property type="evidence" value="ECO:0007669"/>
    <property type="project" value="TreeGrafter"/>
</dbReference>
<evidence type="ECO:0000256" key="3">
    <source>
        <dbReference type="ARBA" id="ARBA00022679"/>
    </source>
</evidence>
<dbReference type="PANTHER" id="PTHR11006:SF73">
    <property type="entry name" value="PROTEIN ARGININE N-METHYLTRANSFERASE 6"/>
    <property type="match status" value="1"/>
</dbReference>
<evidence type="ECO:0000313" key="11">
    <source>
        <dbReference type="RefSeq" id="XP_022109030.1"/>
    </source>
</evidence>
<dbReference type="GO" id="GO:0032259">
    <property type="term" value="P:methylation"/>
    <property type="evidence" value="ECO:0007669"/>
    <property type="project" value="UniProtKB-KW"/>
</dbReference>
<keyword evidence="4 8" id="KW-0949">S-adenosyl-L-methionine</keyword>
<accession>A0A8B7ZUD6</accession>
<dbReference type="GO" id="GO:0035242">
    <property type="term" value="F:protein-arginine omega-N asymmetric methyltransferase activity"/>
    <property type="evidence" value="ECO:0007669"/>
    <property type="project" value="UniProtKB-EC"/>
</dbReference>
<dbReference type="Pfam" id="PF06325">
    <property type="entry name" value="PrmA"/>
    <property type="match status" value="1"/>
</dbReference>
<evidence type="ECO:0000313" key="13">
    <source>
        <dbReference type="RefSeq" id="XP_022109032.1"/>
    </source>
</evidence>
<organism evidence="10 14">
    <name type="scientific">Acanthaster planci</name>
    <name type="common">Crown-of-thorns starfish</name>
    <dbReference type="NCBI Taxonomy" id="133434"/>
    <lineage>
        <taxon>Eukaryota</taxon>
        <taxon>Metazoa</taxon>
        <taxon>Echinodermata</taxon>
        <taxon>Eleutherozoa</taxon>
        <taxon>Asterozoa</taxon>
        <taxon>Asteroidea</taxon>
        <taxon>Valvatacea</taxon>
        <taxon>Valvatida</taxon>
        <taxon>Acanthasteridae</taxon>
        <taxon>Acanthaster</taxon>
    </lineage>
</organism>
<evidence type="ECO:0000256" key="6">
    <source>
        <dbReference type="ARBA" id="ARBA00042685"/>
    </source>
</evidence>
<sequence length="362" mass="40320">MESSSNAVELHQDVAGSGKTNEIKGSDKVFFSSYAHVNIHENMVRDEARTQGYRQAIMQCSDLIKGKVVVDIGCGTGILSCFCAKAGARKVYGIDASSIIEQAKQVVRENNLESVVELINGKAEVVDLPEKADILVSEWMGNFLFFEGMLNSVVVARDRFLKKGGLILPGKCTLFVSPVDCRKLYERRIDFWSSTKKTYDLSMECMIPFAKKCLLGSVRREDIPSESVIGPAQPLYDLDVNTVTLKGLDLVKGDFQVTCDRSTSLTGFATWFDAYFEAPGKDTKVLSTSPFSTRTHWNQAVLYRDEGIPVKKGDVIQGSMTLTPADLNERHLDIKLSYQIGDGQREEKMYNTWQTPGPVEMY</sequence>